<accession>E7GCA5</accession>
<dbReference type="AlphaFoldDB" id="E7GCA5"/>
<dbReference type="Pfam" id="PF20037">
    <property type="entry name" value="DUF6440"/>
    <property type="match status" value="1"/>
</dbReference>
<comment type="caution">
    <text evidence="2">The sequence shown here is derived from an EMBL/GenBank/DDBJ whole genome shotgun (WGS) entry which is preliminary data.</text>
</comment>
<dbReference type="STRING" id="100884.GCA_000269565_00047"/>
<evidence type="ECO:0000313" key="3">
    <source>
        <dbReference type="Proteomes" id="UP000003157"/>
    </source>
</evidence>
<proteinExistence type="predicted"/>
<dbReference type="EMBL" id="ADKX01000039">
    <property type="protein sequence ID" value="EFW04114.1"/>
    <property type="molecule type" value="Genomic_DNA"/>
</dbReference>
<dbReference type="HOGENOM" id="CLU_173156_2_0_9"/>
<protein>
    <recommendedName>
        <fullName evidence="1">DUF6440 domain-containing protein</fullName>
    </recommendedName>
</protein>
<feature type="domain" description="DUF6440" evidence="1">
    <location>
        <begin position="7"/>
        <end position="57"/>
    </location>
</feature>
<dbReference type="GeneID" id="78227985"/>
<dbReference type="RefSeq" id="WP_008789485.1">
    <property type="nucleotide sequence ID" value="NZ_AKCB01000001.1"/>
</dbReference>
<evidence type="ECO:0000259" key="1">
    <source>
        <dbReference type="Pfam" id="PF20037"/>
    </source>
</evidence>
<gene>
    <name evidence="2" type="ORF">HMPREF9488_02397</name>
</gene>
<dbReference type="OrthoDB" id="9135364at2"/>
<evidence type="ECO:0000313" key="2">
    <source>
        <dbReference type="EMBL" id="EFW04114.1"/>
    </source>
</evidence>
<sequence length="64" mass="7166">MAKKDKRFISIYEQSSFATATEILVDKETGIHYLYHSSGNSGGLTILVDREGKPMITTVFPKDE</sequence>
<name>E7GCA5_9FIRM</name>
<dbReference type="InterPro" id="IPR045515">
    <property type="entry name" value="DUF6440"/>
</dbReference>
<keyword evidence="3" id="KW-1185">Reference proteome</keyword>
<dbReference type="eggNOG" id="ENOG5031HC3">
    <property type="taxonomic scope" value="Bacteria"/>
</dbReference>
<organism evidence="2 3">
    <name type="scientific">Coprobacillus cateniformis</name>
    <dbReference type="NCBI Taxonomy" id="100884"/>
    <lineage>
        <taxon>Bacteria</taxon>
        <taxon>Bacillati</taxon>
        <taxon>Bacillota</taxon>
        <taxon>Erysipelotrichia</taxon>
        <taxon>Erysipelotrichales</taxon>
        <taxon>Coprobacillaceae</taxon>
        <taxon>Coprobacillus</taxon>
    </lineage>
</organism>
<dbReference type="Proteomes" id="UP000003157">
    <property type="component" value="Unassembled WGS sequence"/>
</dbReference>
<reference evidence="2 3" key="1">
    <citation type="submission" date="2010-12" db="EMBL/GenBank/DDBJ databases">
        <title>The Genome Sequence of Coprobacillus sp. strain 29_1.</title>
        <authorList>
            <consortium name="The Broad Institute Genome Sequencing Platform"/>
            <person name="Earl A."/>
            <person name="Ward D."/>
            <person name="Feldgarden M."/>
            <person name="Gevers D."/>
            <person name="Daigneault M."/>
            <person name="Sibley C.D."/>
            <person name="White A."/>
            <person name="Strauss J."/>
            <person name="Allen-Vercoe E."/>
            <person name="Young S.K."/>
            <person name="Zeng Q."/>
            <person name="Gargeya S."/>
            <person name="Fitzgerald M."/>
            <person name="Haas B."/>
            <person name="Abouelleil A."/>
            <person name="Alvarado L."/>
            <person name="Arachchi H.M."/>
            <person name="Berlin A."/>
            <person name="Brown A."/>
            <person name="Chapman S.B."/>
            <person name="Chen Z."/>
            <person name="Dunbar C."/>
            <person name="Freedman E."/>
            <person name="Gearin G."/>
            <person name="Gellesch M."/>
            <person name="Goldberg J."/>
            <person name="Griggs A."/>
            <person name="Gujja S."/>
            <person name="Heilman E."/>
            <person name="Heiman D."/>
            <person name="Howarth C."/>
            <person name="Larson L."/>
            <person name="Lui A."/>
            <person name="MacDonald P.J.P."/>
            <person name="Mehta T."/>
            <person name="Montmayeur A."/>
            <person name="Murphy C."/>
            <person name="Neiman D."/>
            <person name="Pearson M."/>
            <person name="Priest M."/>
            <person name="Roberts A."/>
            <person name="Saif S."/>
            <person name="Shea T."/>
            <person name="Shenoy N."/>
            <person name="Sisk P."/>
            <person name="Stolte C."/>
            <person name="Sykes S."/>
            <person name="White J."/>
            <person name="Yandava C."/>
            <person name="Nusbaum C."/>
            <person name="Birren B."/>
        </authorList>
    </citation>
    <scope>NUCLEOTIDE SEQUENCE [LARGE SCALE GENOMIC DNA]</scope>
    <source>
        <strain evidence="2 3">29_1</strain>
    </source>
</reference>